<feature type="region of interest" description="Disordered" evidence="1">
    <location>
        <begin position="1"/>
        <end position="36"/>
    </location>
</feature>
<name>A0A8S9JHA3_BRACR</name>
<evidence type="ECO:0000313" key="4">
    <source>
        <dbReference type="Proteomes" id="UP000712281"/>
    </source>
</evidence>
<feature type="compositionally biased region" description="Basic and acidic residues" evidence="1">
    <location>
        <begin position="1"/>
        <end position="19"/>
    </location>
</feature>
<dbReference type="EMBL" id="QGKW02001660">
    <property type="protein sequence ID" value="KAF2581435.1"/>
    <property type="molecule type" value="Genomic_DNA"/>
</dbReference>
<dbReference type="EMBL" id="QGKY02000089">
    <property type="protein sequence ID" value="KAF2613320.1"/>
    <property type="molecule type" value="Genomic_DNA"/>
</dbReference>
<evidence type="ECO:0000256" key="1">
    <source>
        <dbReference type="SAM" id="MobiDB-lite"/>
    </source>
</evidence>
<gene>
    <name evidence="2" type="ORF">F2Q68_00003927</name>
    <name evidence="3" type="ORF">F2Q70_00010829</name>
</gene>
<comment type="caution">
    <text evidence="2">The sequence shown here is derived from an EMBL/GenBank/DDBJ whole genome shotgun (WGS) entry which is preliminary data.</text>
</comment>
<organism evidence="2 4">
    <name type="scientific">Brassica cretica</name>
    <name type="common">Mustard</name>
    <dbReference type="NCBI Taxonomy" id="69181"/>
    <lineage>
        <taxon>Eukaryota</taxon>
        <taxon>Viridiplantae</taxon>
        <taxon>Streptophyta</taxon>
        <taxon>Embryophyta</taxon>
        <taxon>Tracheophyta</taxon>
        <taxon>Spermatophyta</taxon>
        <taxon>Magnoliopsida</taxon>
        <taxon>eudicotyledons</taxon>
        <taxon>Gunneridae</taxon>
        <taxon>Pentapetalae</taxon>
        <taxon>rosids</taxon>
        <taxon>malvids</taxon>
        <taxon>Brassicales</taxon>
        <taxon>Brassicaceae</taxon>
        <taxon>Brassiceae</taxon>
        <taxon>Brassica</taxon>
    </lineage>
</organism>
<reference evidence="2" key="1">
    <citation type="submission" date="2019-12" db="EMBL/GenBank/DDBJ databases">
        <title>Genome sequencing and annotation of Brassica cretica.</title>
        <authorList>
            <person name="Studholme D.J."/>
            <person name="Sarris P.F."/>
        </authorList>
    </citation>
    <scope>NUCLEOTIDE SEQUENCE</scope>
    <source>
        <strain evidence="2">PFS-001/15</strain>
        <strain evidence="3">PFS-102/07</strain>
        <tissue evidence="2">Leaf</tissue>
    </source>
</reference>
<proteinExistence type="predicted"/>
<dbReference type="AlphaFoldDB" id="A0A8S9JHA3"/>
<protein>
    <submittedName>
        <fullName evidence="2">Uncharacterized protein</fullName>
    </submittedName>
</protein>
<sequence length="267" mass="29418">MESTGKEHKEKTEELKDNEDSIISTPTKEEKNNDTLPSFVTARVTVDGEVEVSAEIKDGNWLSVSPGKARRSNEKRLESETVISPSRFQLLAEEEDEQSTTHGTEVSATDPALQNDVEDVEEGEILQKDEVGTEIAMKSTGRSPVPSRKPHVVVSLAMSHMNQPKLSSFFGSGSTLMTISKVSGVISTLVKGQSLIDCSVLDEVELATCVVFLVHLQSKERPVKKIYFWDHAAKDFYKKFTSSEHNPTVLLVTPVNTKRLVGNSADI</sequence>
<dbReference type="Proteomes" id="UP000712281">
    <property type="component" value="Unassembled WGS sequence"/>
</dbReference>
<accession>A0A8S9JHA3</accession>
<evidence type="ECO:0000313" key="3">
    <source>
        <dbReference type="EMBL" id="KAF2613320.1"/>
    </source>
</evidence>
<evidence type="ECO:0000313" key="2">
    <source>
        <dbReference type="EMBL" id="KAF2581435.1"/>
    </source>
</evidence>
<feature type="region of interest" description="Disordered" evidence="1">
    <location>
        <begin position="59"/>
        <end position="80"/>
    </location>
</feature>